<evidence type="ECO:0000256" key="1">
    <source>
        <dbReference type="SAM" id="MobiDB-lite"/>
    </source>
</evidence>
<reference evidence="2 3" key="1">
    <citation type="journal article" date="2019" name="Sci. Rep.">
        <title>Orb-weaving spider Araneus ventricosus genome elucidates the spidroin gene catalogue.</title>
        <authorList>
            <person name="Kono N."/>
            <person name="Nakamura H."/>
            <person name="Ohtoshi R."/>
            <person name="Moran D.A.P."/>
            <person name="Shinohara A."/>
            <person name="Yoshida Y."/>
            <person name="Fujiwara M."/>
            <person name="Mori M."/>
            <person name="Tomita M."/>
            <person name="Arakawa K."/>
        </authorList>
    </citation>
    <scope>NUCLEOTIDE SEQUENCE [LARGE SCALE GENOMIC DNA]</scope>
</reference>
<evidence type="ECO:0000313" key="3">
    <source>
        <dbReference type="Proteomes" id="UP000499080"/>
    </source>
</evidence>
<dbReference type="Proteomes" id="UP000499080">
    <property type="component" value="Unassembled WGS sequence"/>
</dbReference>
<sequence length="74" mass="7756">MTAVITRGPSSEIRSTLASPSAKDVTFSQKCHGTINGLCNLGDIYADPDPSNSEPGGHNAQKLTRPGAKQCDKI</sequence>
<protein>
    <submittedName>
        <fullName evidence="2">Uncharacterized protein</fullName>
    </submittedName>
</protein>
<gene>
    <name evidence="2" type="ORF">AVEN_140389_1</name>
</gene>
<name>A0A4Y2VLT9_ARAVE</name>
<keyword evidence="3" id="KW-1185">Reference proteome</keyword>
<comment type="caution">
    <text evidence="2">The sequence shown here is derived from an EMBL/GenBank/DDBJ whole genome shotgun (WGS) entry which is preliminary data.</text>
</comment>
<dbReference type="AlphaFoldDB" id="A0A4Y2VLT9"/>
<evidence type="ECO:0000313" key="2">
    <source>
        <dbReference type="EMBL" id="GBO26323.1"/>
    </source>
</evidence>
<organism evidence="2 3">
    <name type="scientific">Araneus ventricosus</name>
    <name type="common">Orbweaver spider</name>
    <name type="synonym">Epeira ventricosa</name>
    <dbReference type="NCBI Taxonomy" id="182803"/>
    <lineage>
        <taxon>Eukaryota</taxon>
        <taxon>Metazoa</taxon>
        <taxon>Ecdysozoa</taxon>
        <taxon>Arthropoda</taxon>
        <taxon>Chelicerata</taxon>
        <taxon>Arachnida</taxon>
        <taxon>Araneae</taxon>
        <taxon>Araneomorphae</taxon>
        <taxon>Entelegynae</taxon>
        <taxon>Araneoidea</taxon>
        <taxon>Araneidae</taxon>
        <taxon>Araneus</taxon>
    </lineage>
</organism>
<dbReference type="EMBL" id="BGPR01049334">
    <property type="protein sequence ID" value="GBO26323.1"/>
    <property type="molecule type" value="Genomic_DNA"/>
</dbReference>
<proteinExistence type="predicted"/>
<accession>A0A4Y2VLT9</accession>
<feature type="region of interest" description="Disordered" evidence="1">
    <location>
        <begin position="45"/>
        <end position="74"/>
    </location>
</feature>